<dbReference type="AlphaFoldDB" id="A0A1Z5J982"/>
<organism evidence="1 2">
    <name type="scientific">Fistulifera solaris</name>
    <name type="common">Oleaginous diatom</name>
    <dbReference type="NCBI Taxonomy" id="1519565"/>
    <lineage>
        <taxon>Eukaryota</taxon>
        <taxon>Sar</taxon>
        <taxon>Stramenopiles</taxon>
        <taxon>Ochrophyta</taxon>
        <taxon>Bacillariophyta</taxon>
        <taxon>Bacillariophyceae</taxon>
        <taxon>Bacillariophycidae</taxon>
        <taxon>Naviculales</taxon>
        <taxon>Naviculaceae</taxon>
        <taxon>Fistulifera</taxon>
    </lineage>
</organism>
<proteinExistence type="predicted"/>
<sequence>MIAKIIYTVSFQQIRSEVLFLQKKDLPFPQVPVDIFPLALSDVTLLLFAKTFFPLCLPDNSMQLEKDAAGDCQVPKDEYKNVVRILTTPTVTGQAAAHLLEEFLQYDPRWELNTRAFASRYLPEGWIVHVVVLPPLLEAMDLLLHVQTKDEERERAWLQAIEYTIQRVLQHHCEFSSTVSQSKRAFMSVSLNEVVGFPSAAIKSLYEFLEIQEKAHSVSSSAAALTVLERIQYVITWLETNAKILDYREWNSRVQHVIEASTRHVSESSNCNFVSMPPNDLAKRVDSALMGTFDCEQYPSIGLCHPLQS</sequence>
<evidence type="ECO:0000313" key="1">
    <source>
        <dbReference type="EMBL" id="GAX10516.1"/>
    </source>
</evidence>
<gene>
    <name evidence="1" type="ORF">FisN_21Lh222</name>
</gene>
<protein>
    <submittedName>
        <fullName evidence="1">Uncharacterized protein</fullName>
    </submittedName>
</protein>
<name>A0A1Z5J982_FISSO</name>
<comment type="caution">
    <text evidence="1">The sequence shown here is derived from an EMBL/GenBank/DDBJ whole genome shotgun (WGS) entry which is preliminary data.</text>
</comment>
<dbReference type="InParanoid" id="A0A1Z5J982"/>
<dbReference type="Proteomes" id="UP000198406">
    <property type="component" value="Unassembled WGS sequence"/>
</dbReference>
<reference evidence="1 2" key="1">
    <citation type="journal article" date="2015" name="Plant Cell">
        <title>Oil accumulation by the oleaginous diatom Fistulifera solaris as revealed by the genome and transcriptome.</title>
        <authorList>
            <person name="Tanaka T."/>
            <person name="Maeda Y."/>
            <person name="Veluchamy A."/>
            <person name="Tanaka M."/>
            <person name="Abida H."/>
            <person name="Marechal E."/>
            <person name="Bowler C."/>
            <person name="Muto M."/>
            <person name="Sunaga Y."/>
            <person name="Tanaka M."/>
            <person name="Yoshino T."/>
            <person name="Taniguchi T."/>
            <person name="Fukuda Y."/>
            <person name="Nemoto M."/>
            <person name="Matsumoto M."/>
            <person name="Wong P.S."/>
            <person name="Aburatani S."/>
            <person name="Fujibuchi W."/>
        </authorList>
    </citation>
    <scope>NUCLEOTIDE SEQUENCE [LARGE SCALE GENOMIC DNA]</scope>
    <source>
        <strain evidence="1 2">JPCC DA0580</strain>
    </source>
</reference>
<evidence type="ECO:0000313" key="2">
    <source>
        <dbReference type="Proteomes" id="UP000198406"/>
    </source>
</evidence>
<accession>A0A1Z5J982</accession>
<dbReference type="EMBL" id="BDSP01000017">
    <property type="protein sequence ID" value="GAX10516.1"/>
    <property type="molecule type" value="Genomic_DNA"/>
</dbReference>
<keyword evidence="2" id="KW-1185">Reference proteome</keyword>